<dbReference type="RefSeq" id="WP_161101171.1">
    <property type="nucleotide sequence ID" value="NZ_JBHLYI010000002.1"/>
</dbReference>
<comment type="similarity">
    <text evidence="1">Belongs to the peptidase C40 family.</text>
</comment>
<proteinExistence type="inferred from homology"/>
<dbReference type="PROSITE" id="PS51935">
    <property type="entry name" value="NLPC_P60"/>
    <property type="match status" value="1"/>
</dbReference>
<dbReference type="Pfam" id="PF13400">
    <property type="entry name" value="Tad"/>
    <property type="match status" value="1"/>
</dbReference>
<sequence length="403" mass="42734">MLQRLRSRRGPDDLGAATTISVVGVALLLVAGLLLFSRIAHADDLRTRAQTGADAAALAALAPLRDQAVGMALQGIDPAGAGYWMVLGSKEEHAAAYAERNGVRLDGSVTLSGMAGDTAMVDVRTADCQLKKKSEMTDKEKDDLRNRRNLCTDTSGKQGIGRFGTARAIAKLYSPICHYEYDPMPDNPGTGGPASAKLICAGVQTYPFGNRSQVERLFKLRLVDHQDPTLYTGMPDGLGGVPGDQVVSECATSGKKPADDLPFGERVVAWAQCWVGKVWYSWGGGTYSGPSRGICCSPGGYSGANTVGFDCSGLSMYAVYQASHGRIALGHFTGSQVQDPRGRRITPSVSALRAGDLVFYGGLPTHHVAIYAGGGKMVEAQQTGTLVMVSTYRQAQFAMRFDG</sequence>
<evidence type="ECO:0000256" key="4">
    <source>
        <dbReference type="ARBA" id="ARBA00022807"/>
    </source>
</evidence>
<evidence type="ECO:0000259" key="6">
    <source>
        <dbReference type="PROSITE" id="PS51935"/>
    </source>
</evidence>
<accession>A0A6I4W0A7</accession>
<name>A0A6I4W0A7_9ACTN</name>
<feature type="transmembrane region" description="Helical" evidence="5">
    <location>
        <begin position="14"/>
        <end position="36"/>
    </location>
</feature>
<evidence type="ECO:0000313" key="8">
    <source>
        <dbReference type="Proteomes" id="UP000431901"/>
    </source>
</evidence>
<dbReference type="Proteomes" id="UP000431901">
    <property type="component" value="Unassembled WGS sequence"/>
</dbReference>
<evidence type="ECO:0000256" key="2">
    <source>
        <dbReference type="ARBA" id="ARBA00022670"/>
    </source>
</evidence>
<keyword evidence="5" id="KW-1133">Transmembrane helix</keyword>
<evidence type="ECO:0000256" key="5">
    <source>
        <dbReference type="SAM" id="Phobius"/>
    </source>
</evidence>
<dbReference type="Pfam" id="PF00877">
    <property type="entry name" value="NLPC_P60"/>
    <property type="match status" value="1"/>
</dbReference>
<dbReference type="GO" id="GO:0008234">
    <property type="term" value="F:cysteine-type peptidase activity"/>
    <property type="evidence" value="ECO:0007669"/>
    <property type="project" value="UniProtKB-KW"/>
</dbReference>
<keyword evidence="3" id="KW-0378">Hydrolase</keyword>
<dbReference type="PANTHER" id="PTHR47359">
    <property type="entry name" value="PEPTIDOGLYCAN DL-ENDOPEPTIDASE CWLO"/>
    <property type="match status" value="1"/>
</dbReference>
<dbReference type="SUPFAM" id="SSF54001">
    <property type="entry name" value="Cysteine proteinases"/>
    <property type="match status" value="1"/>
</dbReference>
<comment type="caution">
    <text evidence="7">The sequence shown here is derived from an EMBL/GenBank/DDBJ whole genome shotgun (WGS) entry which is preliminary data.</text>
</comment>
<organism evidence="7 8">
    <name type="scientific">Actinomadura rayongensis</name>
    <dbReference type="NCBI Taxonomy" id="1429076"/>
    <lineage>
        <taxon>Bacteria</taxon>
        <taxon>Bacillati</taxon>
        <taxon>Actinomycetota</taxon>
        <taxon>Actinomycetes</taxon>
        <taxon>Streptosporangiales</taxon>
        <taxon>Thermomonosporaceae</taxon>
        <taxon>Actinomadura</taxon>
    </lineage>
</organism>
<dbReference type="PANTHER" id="PTHR47359:SF3">
    <property type="entry name" value="NLP_P60 DOMAIN-CONTAINING PROTEIN-RELATED"/>
    <property type="match status" value="1"/>
</dbReference>
<keyword evidence="8" id="KW-1185">Reference proteome</keyword>
<gene>
    <name evidence="7" type="ORF">GQ466_02785</name>
</gene>
<dbReference type="GO" id="GO:0006508">
    <property type="term" value="P:proteolysis"/>
    <property type="evidence" value="ECO:0007669"/>
    <property type="project" value="UniProtKB-KW"/>
</dbReference>
<dbReference type="OrthoDB" id="3209655at2"/>
<keyword evidence="5" id="KW-0472">Membrane</keyword>
<keyword evidence="2" id="KW-0645">Protease</keyword>
<evidence type="ECO:0000256" key="3">
    <source>
        <dbReference type="ARBA" id="ARBA00022801"/>
    </source>
</evidence>
<feature type="domain" description="NlpC/P60" evidence="6">
    <location>
        <begin position="261"/>
        <end position="403"/>
    </location>
</feature>
<protein>
    <recommendedName>
        <fullName evidence="6">NlpC/P60 domain-containing protein</fullName>
    </recommendedName>
</protein>
<dbReference type="InterPro" id="IPR000064">
    <property type="entry name" value="NLP_P60_dom"/>
</dbReference>
<dbReference type="Gene3D" id="3.90.1720.10">
    <property type="entry name" value="endopeptidase domain like (from Nostoc punctiforme)"/>
    <property type="match status" value="1"/>
</dbReference>
<reference evidence="7 8" key="1">
    <citation type="submission" date="2019-12" db="EMBL/GenBank/DDBJ databases">
        <title>Nocardia macrotermitis sp. nov. and Nocardia aurantia sp. nov., isolated from the gut of the fungus growing-termite Macrotermes natalensis.</title>
        <authorList>
            <person name="Christine B."/>
            <person name="Rene B."/>
        </authorList>
    </citation>
    <scope>NUCLEOTIDE SEQUENCE [LARGE SCALE GENOMIC DNA]</scope>
    <source>
        <strain evidence="7 8">DSM 102126</strain>
    </source>
</reference>
<keyword evidence="5" id="KW-0812">Transmembrane</keyword>
<dbReference type="EMBL" id="WUTW01000001">
    <property type="protein sequence ID" value="MXQ62953.1"/>
    <property type="molecule type" value="Genomic_DNA"/>
</dbReference>
<dbReference type="InterPro" id="IPR028087">
    <property type="entry name" value="Tad_N"/>
</dbReference>
<dbReference type="InterPro" id="IPR051794">
    <property type="entry name" value="PG_Endopeptidase_C40"/>
</dbReference>
<keyword evidence="4" id="KW-0788">Thiol protease</keyword>
<evidence type="ECO:0000256" key="1">
    <source>
        <dbReference type="ARBA" id="ARBA00007074"/>
    </source>
</evidence>
<dbReference type="AlphaFoldDB" id="A0A6I4W0A7"/>
<evidence type="ECO:0000313" key="7">
    <source>
        <dbReference type="EMBL" id="MXQ62953.1"/>
    </source>
</evidence>
<dbReference type="InterPro" id="IPR038765">
    <property type="entry name" value="Papain-like_cys_pep_sf"/>
</dbReference>